<feature type="region of interest" description="Disordered" evidence="1">
    <location>
        <begin position="12"/>
        <end position="32"/>
    </location>
</feature>
<evidence type="ECO:0008006" key="4">
    <source>
        <dbReference type="Google" id="ProtNLM"/>
    </source>
</evidence>
<dbReference type="InterPro" id="IPR051200">
    <property type="entry name" value="Host-pathogen_enzymatic-act"/>
</dbReference>
<dbReference type="Gene3D" id="2.130.10.10">
    <property type="entry name" value="YVTN repeat-like/Quinoprotein amine dehydrogenase"/>
    <property type="match status" value="1"/>
</dbReference>
<keyword evidence="3" id="KW-1185">Reference proteome</keyword>
<evidence type="ECO:0000256" key="1">
    <source>
        <dbReference type="SAM" id="MobiDB-lite"/>
    </source>
</evidence>
<dbReference type="Proteomes" id="UP000694480">
    <property type="component" value="Unassembled WGS sequence"/>
</dbReference>
<evidence type="ECO:0000313" key="2">
    <source>
        <dbReference type="EMBL" id="MBF5026675.1"/>
    </source>
</evidence>
<name>A0A931E4U8_9FLAO</name>
<evidence type="ECO:0000313" key="3">
    <source>
        <dbReference type="Proteomes" id="UP000694480"/>
    </source>
</evidence>
<sequence>MTMLFAMVSSCGNNDNSNTNSSKTDKPPSLPLAKGYVANEAGGSVSVIDLQDSLKTTSIDFSDSAGTMFMAHNVQVPPNGKSVWVAAAGMDSSKTNYLIVIDPNSGTIKERVLLGKDLHVAHVVLDDQSKNAFVTAGETNEGIQVDATTYQVVRNLI</sequence>
<dbReference type="EMBL" id="JADKYY010000002">
    <property type="protein sequence ID" value="MBF5026675.1"/>
    <property type="molecule type" value="Genomic_DNA"/>
</dbReference>
<protein>
    <recommendedName>
        <fullName evidence="4">YncE family protein</fullName>
    </recommendedName>
</protein>
<accession>A0A931E4U8</accession>
<gene>
    <name evidence="2" type="ORF">IC612_02545</name>
</gene>
<dbReference type="SUPFAM" id="SSF50974">
    <property type="entry name" value="Nitrous oxide reductase, N-terminal domain"/>
    <property type="match status" value="1"/>
</dbReference>
<dbReference type="InterPro" id="IPR011045">
    <property type="entry name" value="N2O_reductase_N"/>
</dbReference>
<dbReference type="InterPro" id="IPR015943">
    <property type="entry name" value="WD40/YVTN_repeat-like_dom_sf"/>
</dbReference>
<dbReference type="PANTHER" id="PTHR47197">
    <property type="entry name" value="PROTEIN NIRF"/>
    <property type="match status" value="1"/>
</dbReference>
<proteinExistence type="predicted"/>
<dbReference type="PANTHER" id="PTHR47197:SF3">
    <property type="entry name" value="DIHYDRO-HEME D1 DEHYDROGENASE"/>
    <property type="match status" value="1"/>
</dbReference>
<dbReference type="AlphaFoldDB" id="A0A931E4U8"/>
<organism evidence="2 3">
    <name type="scientific">Planobacterium oryzisoli</name>
    <dbReference type="NCBI Taxonomy" id="2771435"/>
    <lineage>
        <taxon>Bacteria</taxon>
        <taxon>Pseudomonadati</taxon>
        <taxon>Bacteroidota</taxon>
        <taxon>Flavobacteriia</taxon>
        <taxon>Flavobacteriales</taxon>
        <taxon>Weeksellaceae</taxon>
        <taxon>Chryseobacterium group</taxon>
        <taxon>Chryseobacterium</taxon>
    </lineage>
</organism>
<reference evidence="2" key="1">
    <citation type="submission" date="2020-11" db="EMBL/GenBank/DDBJ databases">
        <title>Genome seq and assembly of Planobacterium sp.</title>
        <authorList>
            <person name="Chhetri G."/>
        </authorList>
    </citation>
    <scope>NUCLEOTIDE SEQUENCE</scope>
    <source>
        <strain evidence="2">GCR5</strain>
    </source>
</reference>
<comment type="caution">
    <text evidence="2">The sequence shown here is derived from an EMBL/GenBank/DDBJ whole genome shotgun (WGS) entry which is preliminary data.</text>
</comment>
<feature type="compositionally biased region" description="Low complexity" evidence="1">
    <location>
        <begin position="12"/>
        <end position="22"/>
    </location>
</feature>